<dbReference type="EMBL" id="MN740798">
    <property type="protein sequence ID" value="QHU12257.1"/>
    <property type="molecule type" value="Genomic_DNA"/>
</dbReference>
<dbReference type="PANTHER" id="PTHR33099:SF7">
    <property type="entry name" value="MYND-TYPE DOMAIN-CONTAINING PROTEIN"/>
    <property type="match status" value="1"/>
</dbReference>
<sequence>MSVTQSPIPKIESIVSFSIPELSCRFTLNRRGTRKYGTLSELLASGTGIPSTVGLADGTDALRNDIRLSTRFTSFVNFDTEKFDPGSVEDKLKPLDSTIYWEPSTHYSVIEYGPGGFFSEHTDKKQKRKHCATLLIFPPAVDNLAHTGGELILDRGRFRFDSSANREWTFVAFHTELPHECLPVTSGKRVVLKTELYSRAPIQRVMPEPRPMVCDGSLIYITKQLSPVLTD</sequence>
<proteinExistence type="predicted"/>
<dbReference type="InterPro" id="IPR044862">
    <property type="entry name" value="Pro_4_hyd_alph_FE2OG_OXY"/>
</dbReference>
<feature type="domain" description="Prolyl 4-hydroxylase alpha subunit Fe(2+) 2OG dioxygenase" evidence="1">
    <location>
        <begin position="109"/>
        <end position="192"/>
    </location>
</feature>
<dbReference type="AlphaFoldDB" id="A0A6C0K6C1"/>
<organism evidence="2">
    <name type="scientific">viral metagenome</name>
    <dbReference type="NCBI Taxonomy" id="1070528"/>
    <lineage>
        <taxon>unclassified sequences</taxon>
        <taxon>metagenomes</taxon>
        <taxon>organismal metagenomes</taxon>
    </lineage>
</organism>
<accession>A0A6C0K6C1</accession>
<dbReference type="PANTHER" id="PTHR33099">
    <property type="entry name" value="FE2OG DIOXYGENASE DOMAIN-CONTAINING PROTEIN"/>
    <property type="match status" value="1"/>
</dbReference>
<dbReference type="Gene3D" id="2.60.120.620">
    <property type="entry name" value="q2cbj1_9rhob like domain"/>
    <property type="match status" value="1"/>
</dbReference>
<name>A0A6C0K6C1_9ZZZZ</name>
<protein>
    <recommendedName>
        <fullName evidence="1">Prolyl 4-hydroxylase alpha subunit Fe(2+) 2OG dioxygenase domain-containing protein</fullName>
    </recommendedName>
</protein>
<evidence type="ECO:0000259" key="1">
    <source>
        <dbReference type="Pfam" id="PF13640"/>
    </source>
</evidence>
<reference evidence="2" key="1">
    <citation type="journal article" date="2020" name="Nature">
        <title>Giant virus diversity and host interactions through global metagenomics.</title>
        <authorList>
            <person name="Schulz F."/>
            <person name="Roux S."/>
            <person name="Paez-Espino D."/>
            <person name="Jungbluth S."/>
            <person name="Walsh D.A."/>
            <person name="Denef V.J."/>
            <person name="McMahon K.D."/>
            <person name="Konstantinidis K.T."/>
            <person name="Eloe-Fadrosh E.A."/>
            <person name="Kyrpides N.C."/>
            <person name="Woyke T."/>
        </authorList>
    </citation>
    <scope>NUCLEOTIDE SEQUENCE</scope>
    <source>
        <strain evidence="2">GVMAG-S-1101171-110</strain>
    </source>
</reference>
<dbReference type="Pfam" id="PF13640">
    <property type="entry name" value="2OG-FeII_Oxy_3"/>
    <property type="match status" value="1"/>
</dbReference>
<evidence type="ECO:0000313" key="2">
    <source>
        <dbReference type="EMBL" id="QHU12257.1"/>
    </source>
</evidence>